<comment type="caution">
    <text evidence="1">The sequence shown here is derived from an EMBL/GenBank/DDBJ whole genome shotgun (WGS) entry which is preliminary data.</text>
</comment>
<dbReference type="Proteomes" id="UP000766486">
    <property type="component" value="Unassembled WGS sequence"/>
</dbReference>
<keyword evidence="2" id="KW-1185">Reference proteome</keyword>
<proteinExistence type="predicted"/>
<evidence type="ECO:0000313" key="1">
    <source>
        <dbReference type="EMBL" id="VUC38018.1"/>
    </source>
</evidence>
<organism evidence="1 2">
    <name type="scientific">Bionectria ochroleuca</name>
    <name type="common">Gliocladium roseum</name>
    <dbReference type="NCBI Taxonomy" id="29856"/>
    <lineage>
        <taxon>Eukaryota</taxon>
        <taxon>Fungi</taxon>
        <taxon>Dikarya</taxon>
        <taxon>Ascomycota</taxon>
        <taxon>Pezizomycotina</taxon>
        <taxon>Sordariomycetes</taxon>
        <taxon>Hypocreomycetidae</taxon>
        <taxon>Hypocreales</taxon>
        <taxon>Bionectriaceae</taxon>
        <taxon>Clonostachys</taxon>
    </lineage>
</organism>
<evidence type="ECO:0000313" key="2">
    <source>
        <dbReference type="Proteomes" id="UP000766486"/>
    </source>
</evidence>
<protein>
    <submittedName>
        <fullName evidence="1">Uncharacterized protein</fullName>
    </submittedName>
</protein>
<sequence length="105" mass="12312">MASVIFKTWERRHQNIHETLQELKSRDPERQIIFFEDLACMGLIAYRYGKQLPEGFKALPKSTGLTPFPVMWQSGYRIHAVKWTAAVGHVVWNSPIHNRKTPHRE</sequence>
<name>A0ABY6V2T5_BIOOC</name>
<dbReference type="EMBL" id="CABFNS010001089">
    <property type="protein sequence ID" value="VUC38018.1"/>
    <property type="molecule type" value="Genomic_DNA"/>
</dbReference>
<gene>
    <name evidence="1" type="ORF">CLO192961_LOCUS492512</name>
</gene>
<accession>A0ABY6V2T5</accession>
<reference evidence="1 2" key="1">
    <citation type="submission" date="2019-06" db="EMBL/GenBank/DDBJ databases">
        <authorList>
            <person name="Broberg M."/>
        </authorList>
    </citation>
    <scope>NUCLEOTIDE SEQUENCE [LARGE SCALE GENOMIC DNA]</scope>
</reference>